<feature type="chain" id="PRO_5019557552" description="peptidylprolyl isomerase" evidence="6">
    <location>
        <begin position="21"/>
        <end position="144"/>
    </location>
</feature>
<dbReference type="EMBL" id="NHYE01005509">
    <property type="protein sequence ID" value="PPQ71269.1"/>
    <property type="molecule type" value="Genomic_DNA"/>
</dbReference>
<comment type="catalytic activity">
    <reaction evidence="1 5">
        <text>[protein]-peptidylproline (omega=180) = [protein]-peptidylproline (omega=0)</text>
        <dbReference type="Rhea" id="RHEA:16237"/>
        <dbReference type="Rhea" id="RHEA-COMP:10747"/>
        <dbReference type="Rhea" id="RHEA-COMP:10748"/>
        <dbReference type="ChEBI" id="CHEBI:83833"/>
        <dbReference type="ChEBI" id="CHEBI:83834"/>
        <dbReference type="EC" id="5.2.1.8"/>
    </reaction>
</comment>
<accession>A0A409VYE3</accession>
<name>A0A409VYE3_9AGAR</name>
<evidence type="ECO:0000256" key="4">
    <source>
        <dbReference type="ARBA" id="ARBA00023235"/>
    </source>
</evidence>
<evidence type="ECO:0000313" key="9">
    <source>
        <dbReference type="Proteomes" id="UP000284706"/>
    </source>
</evidence>
<keyword evidence="3 5" id="KW-0697">Rotamase</keyword>
<protein>
    <recommendedName>
        <fullName evidence="2 5">peptidylprolyl isomerase</fullName>
        <ecNumber evidence="2 5">5.2.1.8</ecNumber>
    </recommendedName>
</protein>
<dbReference type="Proteomes" id="UP000284706">
    <property type="component" value="Unassembled WGS sequence"/>
</dbReference>
<dbReference type="PANTHER" id="PTHR45779:SF7">
    <property type="entry name" value="PEPTIDYLPROLYL ISOMERASE"/>
    <property type="match status" value="1"/>
</dbReference>
<evidence type="ECO:0000256" key="5">
    <source>
        <dbReference type="PROSITE-ProRule" id="PRU00277"/>
    </source>
</evidence>
<dbReference type="Pfam" id="PF00254">
    <property type="entry name" value="FKBP_C"/>
    <property type="match status" value="1"/>
</dbReference>
<proteinExistence type="predicted"/>
<dbReference type="EC" id="5.2.1.8" evidence="2 5"/>
<keyword evidence="4 5" id="KW-0413">Isomerase</keyword>
<dbReference type="FunFam" id="3.10.50.40:FF:000006">
    <property type="entry name" value="Peptidyl-prolyl cis-trans isomerase"/>
    <property type="match status" value="1"/>
</dbReference>
<gene>
    <name evidence="8" type="ORF">CVT26_012040</name>
</gene>
<dbReference type="InterPro" id="IPR044609">
    <property type="entry name" value="FKBP2/11"/>
</dbReference>
<feature type="signal peptide" evidence="6">
    <location>
        <begin position="1"/>
        <end position="20"/>
    </location>
</feature>
<evidence type="ECO:0000256" key="3">
    <source>
        <dbReference type="ARBA" id="ARBA00023110"/>
    </source>
</evidence>
<dbReference type="InterPro" id="IPR001179">
    <property type="entry name" value="PPIase_FKBP_dom"/>
</dbReference>
<comment type="caution">
    <text evidence="8">The sequence shown here is derived from an EMBL/GenBank/DDBJ whole genome shotgun (WGS) entry which is preliminary data.</text>
</comment>
<dbReference type="Gene3D" id="3.10.50.40">
    <property type="match status" value="1"/>
</dbReference>
<dbReference type="InParanoid" id="A0A409VYE3"/>
<organism evidence="8 9">
    <name type="scientific">Gymnopilus dilepis</name>
    <dbReference type="NCBI Taxonomy" id="231916"/>
    <lineage>
        <taxon>Eukaryota</taxon>
        <taxon>Fungi</taxon>
        <taxon>Dikarya</taxon>
        <taxon>Basidiomycota</taxon>
        <taxon>Agaricomycotina</taxon>
        <taxon>Agaricomycetes</taxon>
        <taxon>Agaricomycetidae</taxon>
        <taxon>Agaricales</taxon>
        <taxon>Agaricineae</taxon>
        <taxon>Hymenogastraceae</taxon>
        <taxon>Gymnopilus</taxon>
    </lineage>
</organism>
<evidence type="ECO:0000313" key="8">
    <source>
        <dbReference type="EMBL" id="PPQ71269.1"/>
    </source>
</evidence>
<dbReference type="PANTHER" id="PTHR45779">
    <property type="entry name" value="PEPTIDYLPROLYL ISOMERASE"/>
    <property type="match status" value="1"/>
</dbReference>
<dbReference type="OrthoDB" id="1902587at2759"/>
<reference evidence="8 9" key="1">
    <citation type="journal article" date="2018" name="Evol. Lett.">
        <title>Horizontal gene cluster transfer increased hallucinogenic mushroom diversity.</title>
        <authorList>
            <person name="Reynolds H.T."/>
            <person name="Vijayakumar V."/>
            <person name="Gluck-Thaler E."/>
            <person name="Korotkin H.B."/>
            <person name="Matheny P.B."/>
            <person name="Slot J.C."/>
        </authorList>
    </citation>
    <scope>NUCLEOTIDE SEQUENCE [LARGE SCALE GENOMIC DNA]</scope>
    <source>
        <strain evidence="8 9">SRW20</strain>
    </source>
</reference>
<evidence type="ECO:0000259" key="7">
    <source>
        <dbReference type="PROSITE" id="PS50059"/>
    </source>
</evidence>
<dbReference type="AlphaFoldDB" id="A0A409VYE3"/>
<keyword evidence="6" id="KW-0732">Signal</keyword>
<feature type="domain" description="PPIase FKBP-type" evidence="7">
    <location>
        <begin position="48"/>
        <end position="137"/>
    </location>
</feature>
<dbReference type="STRING" id="231916.A0A409VYE3"/>
<evidence type="ECO:0000256" key="1">
    <source>
        <dbReference type="ARBA" id="ARBA00000971"/>
    </source>
</evidence>
<evidence type="ECO:0000256" key="6">
    <source>
        <dbReference type="SAM" id="SignalP"/>
    </source>
</evidence>
<dbReference type="GO" id="GO:0003755">
    <property type="term" value="F:peptidyl-prolyl cis-trans isomerase activity"/>
    <property type="evidence" value="ECO:0007669"/>
    <property type="project" value="UniProtKB-KW"/>
</dbReference>
<dbReference type="PROSITE" id="PS50059">
    <property type="entry name" value="FKBP_PPIASE"/>
    <property type="match status" value="1"/>
</dbReference>
<evidence type="ECO:0000256" key="2">
    <source>
        <dbReference type="ARBA" id="ARBA00013194"/>
    </source>
</evidence>
<dbReference type="SUPFAM" id="SSF54534">
    <property type="entry name" value="FKBP-like"/>
    <property type="match status" value="1"/>
</dbReference>
<dbReference type="GO" id="GO:0005783">
    <property type="term" value="C:endoplasmic reticulum"/>
    <property type="evidence" value="ECO:0007669"/>
    <property type="project" value="TreeGrafter"/>
</dbReference>
<keyword evidence="9" id="KW-1185">Reference proteome</keyword>
<dbReference type="InterPro" id="IPR046357">
    <property type="entry name" value="PPIase_dom_sf"/>
</dbReference>
<sequence>MKFFTWLASSLLFSAAAVLADSTAAPPSDLEIKTTYMPESCPHKASTGDRIQVHYIGTLFSNGNKFDSSHDRGQPLPLTLGIGQVIKGWDQGLQGMCLNEKRTLTIPSDLAYGPRGFGSVIPPNSALVFDVELVGLEPSAHEEL</sequence>